<name>A0A088DJE1_MYCAV</name>
<dbReference type="InterPro" id="IPR046179">
    <property type="entry name" value="DUF6188"/>
</dbReference>
<proteinExistence type="predicted"/>
<dbReference type="EMBL" id="KM206567">
    <property type="protein sequence ID" value="AIL92515.1"/>
    <property type="molecule type" value="Genomic_DNA"/>
</dbReference>
<evidence type="ECO:0000313" key="1">
    <source>
        <dbReference type="EMBL" id="AIL92426.1"/>
    </source>
</evidence>
<protein>
    <submittedName>
        <fullName evidence="2">Uncharacterized protein</fullName>
    </submittedName>
</protein>
<evidence type="ECO:0000313" key="2">
    <source>
        <dbReference type="EMBL" id="AIL92515.1"/>
    </source>
</evidence>
<dbReference type="EMBL" id="KM105871">
    <property type="protein sequence ID" value="AIL92426.1"/>
    <property type="molecule type" value="Genomic_DNA"/>
</dbReference>
<accession>A0A088DJE1</accession>
<dbReference type="AlphaFoldDB" id="A0A088DJE1"/>
<sequence>MGLTDASKGAVMHTQWIEQCTVQRVSLHEGLILDLDGYNELVISRPLRLTLPPAGAWPSDEVLIDPINLSPEERPLLDLAGAICTRAWCDDDGALHLCFSPGHRIDVDPDVAATSWELYGKCHGYVACLPRGRVRAIRHDLPVDENDSDATQPKAMAHQ</sequence>
<organism evidence="2">
    <name type="scientific">Mycobacterium avium subsp. hominissuis</name>
    <dbReference type="NCBI Taxonomy" id="439334"/>
    <lineage>
        <taxon>Bacteria</taxon>
        <taxon>Bacillati</taxon>
        <taxon>Actinomycetota</taxon>
        <taxon>Actinomycetes</taxon>
        <taxon>Mycobacteriales</taxon>
        <taxon>Mycobacteriaceae</taxon>
        <taxon>Mycobacterium</taxon>
        <taxon>Mycobacterium avium complex (MAC)</taxon>
    </lineage>
</organism>
<dbReference type="Pfam" id="PF19686">
    <property type="entry name" value="DUF6188"/>
    <property type="match status" value="1"/>
</dbReference>
<reference evidence="2" key="1">
    <citation type="journal article" date="2014" name="FEBS Lett.">
        <title>Identification and comparative analysis of a genomic island in Mycobacterium avium subsp. hominissuis.</title>
        <authorList>
            <person name="Lahiri A."/>
            <person name="Sanchini A."/>
            <person name="Semmler T."/>
            <person name="Schafer H."/>
            <person name="Lewin A."/>
        </authorList>
    </citation>
    <scope>NUCLEOTIDE SEQUENCE</scope>
    <source>
        <strain evidence="2">27-1</strain>
        <strain evidence="1">2721</strain>
    </source>
</reference>